<evidence type="ECO:0000313" key="2">
    <source>
        <dbReference type="Proteomes" id="UP000807115"/>
    </source>
</evidence>
<proteinExistence type="predicted"/>
<reference evidence="1" key="1">
    <citation type="journal article" date="2019" name="BMC Genomics">
        <title>A new reference genome for Sorghum bicolor reveals high levels of sequence similarity between sweet and grain genotypes: implications for the genetics of sugar metabolism.</title>
        <authorList>
            <person name="Cooper E.A."/>
            <person name="Brenton Z.W."/>
            <person name="Flinn B.S."/>
            <person name="Jenkins J."/>
            <person name="Shu S."/>
            <person name="Flowers D."/>
            <person name="Luo F."/>
            <person name="Wang Y."/>
            <person name="Xia P."/>
            <person name="Barry K."/>
            <person name="Daum C."/>
            <person name="Lipzen A."/>
            <person name="Yoshinaga Y."/>
            <person name="Schmutz J."/>
            <person name="Saski C."/>
            <person name="Vermerris W."/>
            <person name="Kresovich S."/>
        </authorList>
    </citation>
    <scope>NUCLEOTIDE SEQUENCE</scope>
</reference>
<sequence>MTNVHPNIRRQKPMFLLSSSMYRTYKFRGCWPCWLEKPLVPPAIFVLCSLYQNV</sequence>
<dbReference type="AlphaFoldDB" id="A0A921UZ95"/>
<dbReference type="EMBL" id="CM027680">
    <property type="protein sequence ID" value="KAG0550194.1"/>
    <property type="molecule type" value="Genomic_DNA"/>
</dbReference>
<accession>A0A921UZ95</accession>
<evidence type="ECO:0000313" key="1">
    <source>
        <dbReference type="EMBL" id="KAG0550194.1"/>
    </source>
</evidence>
<reference evidence="1" key="2">
    <citation type="submission" date="2020-10" db="EMBL/GenBank/DDBJ databases">
        <authorList>
            <person name="Cooper E.A."/>
            <person name="Brenton Z.W."/>
            <person name="Flinn B.S."/>
            <person name="Jenkins J."/>
            <person name="Shu S."/>
            <person name="Flowers D."/>
            <person name="Luo F."/>
            <person name="Wang Y."/>
            <person name="Xia P."/>
            <person name="Barry K."/>
            <person name="Daum C."/>
            <person name="Lipzen A."/>
            <person name="Yoshinaga Y."/>
            <person name="Schmutz J."/>
            <person name="Saski C."/>
            <person name="Vermerris W."/>
            <person name="Kresovich S."/>
        </authorList>
    </citation>
    <scope>NUCLEOTIDE SEQUENCE</scope>
</reference>
<name>A0A921UZ95_SORBI</name>
<comment type="caution">
    <text evidence="1">The sequence shown here is derived from an EMBL/GenBank/DDBJ whole genome shotgun (WGS) entry which is preliminary data.</text>
</comment>
<protein>
    <submittedName>
        <fullName evidence="1">Uncharacterized protein</fullName>
    </submittedName>
</protein>
<gene>
    <name evidence="1" type="ORF">BDA96_01G318400</name>
</gene>
<dbReference type="Proteomes" id="UP000807115">
    <property type="component" value="Chromosome 1"/>
</dbReference>
<organism evidence="1 2">
    <name type="scientific">Sorghum bicolor</name>
    <name type="common">Sorghum</name>
    <name type="synonym">Sorghum vulgare</name>
    <dbReference type="NCBI Taxonomy" id="4558"/>
    <lineage>
        <taxon>Eukaryota</taxon>
        <taxon>Viridiplantae</taxon>
        <taxon>Streptophyta</taxon>
        <taxon>Embryophyta</taxon>
        <taxon>Tracheophyta</taxon>
        <taxon>Spermatophyta</taxon>
        <taxon>Magnoliopsida</taxon>
        <taxon>Liliopsida</taxon>
        <taxon>Poales</taxon>
        <taxon>Poaceae</taxon>
        <taxon>PACMAD clade</taxon>
        <taxon>Panicoideae</taxon>
        <taxon>Andropogonodae</taxon>
        <taxon>Andropogoneae</taxon>
        <taxon>Sorghinae</taxon>
        <taxon>Sorghum</taxon>
    </lineage>
</organism>